<protein>
    <recommendedName>
        <fullName evidence="7">WAT1-related protein</fullName>
    </recommendedName>
</protein>
<keyword evidence="1 4" id="KW-0812">Transmembrane</keyword>
<keyword evidence="3 4" id="KW-0472">Membrane</keyword>
<sequence>MITSEFIDVGVNVLSKTDMSRGMSPFVYVVYYHTLGTFLLFPFFILDYRIKHHPLTFSILCRFFLLNTPALAFTSITYSSPALSSVTGNLVLVLTFVLAIIFRMEKLNLRSWSSRAKSLGTIIAISGFQAATVKEYPSQTTVVFFYCFFGTI</sequence>
<feature type="transmembrane region" description="Helical" evidence="4">
    <location>
        <begin position="57"/>
        <end position="76"/>
    </location>
</feature>
<keyword evidence="2 4" id="KW-1133">Transmembrane helix</keyword>
<proteinExistence type="predicted"/>
<name>A0A7J7MYG2_9MAGN</name>
<dbReference type="GO" id="GO:0016020">
    <property type="term" value="C:membrane"/>
    <property type="evidence" value="ECO:0007669"/>
    <property type="project" value="InterPro"/>
</dbReference>
<evidence type="ECO:0000256" key="3">
    <source>
        <dbReference type="ARBA" id="ARBA00023136"/>
    </source>
</evidence>
<feature type="transmembrane region" description="Helical" evidence="4">
    <location>
        <begin position="26"/>
        <end position="45"/>
    </location>
</feature>
<dbReference type="PANTHER" id="PTHR31218">
    <property type="entry name" value="WAT1-RELATED PROTEIN"/>
    <property type="match status" value="1"/>
</dbReference>
<dbReference type="InterPro" id="IPR030184">
    <property type="entry name" value="WAT1-related"/>
</dbReference>
<evidence type="ECO:0000313" key="5">
    <source>
        <dbReference type="EMBL" id="KAF6159887.1"/>
    </source>
</evidence>
<accession>A0A7J7MYG2</accession>
<comment type="caution">
    <text evidence="5">The sequence shown here is derived from an EMBL/GenBank/DDBJ whole genome shotgun (WGS) entry which is preliminary data.</text>
</comment>
<dbReference type="Proteomes" id="UP000541444">
    <property type="component" value="Unassembled WGS sequence"/>
</dbReference>
<dbReference type="EMBL" id="JACGCM010001183">
    <property type="protein sequence ID" value="KAF6159887.1"/>
    <property type="molecule type" value="Genomic_DNA"/>
</dbReference>
<evidence type="ECO:0000256" key="2">
    <source>
        <dbReference type="ARBA" id="ARBA00022989"/>
    </source>
</evidence>
<dbReference type="OrthoDB" id="1746609at2759"/>
<reference evidence="5 6" key="1">
    <citation type="journal article" date="2020" name="IScience">
        <title>Genome Sequencing of the Endangered Kingdonia uniflora (Circaeasteraceae, Ranunculales) Reveals Potential Mechanisms of Evolutionary Specialization.</title>
        <authorList>
            <person name="Sun Y."/>
            <person name="Deng T."/>
            <person name="Zhang A."/>
            <person name="Moore M.J."/>
            <person name="Landis J.B."/>
            <person name="Lin N."/>
            <person name="Zhang H."/>
            <person name="Zhang X."/>
            <person name="Huang J."/>
            <person name="Zhang X."/>
            <person name="Sun H."/>
            <person name="Wang H."/>
        </authorList>
    </citation>
    <scope>NUCLEOTIDE SEQUENCE [LARGE SCALE GENOMIC DNA]</scope>
    <source>
        <strain evidence="5">TB1705</strain>
        <tissue evidence="5">Leaf</tissue>
    </source>
</reference>
<dbReference type="AlphaFoldDB" id="A0A7J7MYG2"/>
<evidence type="ECO:0000256" key="1">
    <source>
        <dbReference type="ARBA" id="ARBA00022692"/>
    </source>
</evidence>
<dbReference type="GO" id="GO:0022857">
    <property type="term" value="F:transmembrane transporter activity"/>
    <property type="evidence" value="ECO:0007669"/>
    <property type="project" value="InterPro"/>
</dbReference>
<organism evidence="5 6">
    <name type="scientific">Kingdonia uniflora</name>
    <dbReference type="NCBI Taxonomy" id="39325"/>
    <lineage>
        <taxon>Eukaryota</taxon>
        <taxon>Viridiplantae</taxon>
        <taxon>Streptophyta</taxon>
        <taxon>Embryophyta</taxon>
        <taxon>Tracheophyta</taxon>
        <taxon>Spermatophyta</taxon>
        <taxon>Magnoliopsida</taxon>
        <taxon>Ranunculales</taxon>
        <taxon>Circaeasteraceae</taxon>
        <taxon>Kingdonia</taxon>
    </lineage>
</organism>
<keyword evidence="6" id="KW-1185">Reference proteome</keyword>
<evidence type="ECO:0000256" key="4">
    <source>
        <dbReference type="SAM" id="Phobius"/>
    </source>
</evidence>
<gene>
    <name evidence="5" type="ORF">GIB67_032971</name>
</gene>
<evidence type="ECO:0008006" key="7">
    <source>
        <dbReference type="Google" id="ProtNLM"/>
    </source>
</evidence>
<feature type="transmembrane region" description="Helical" evidence="4">
    <location>
        <begin position="82"/>
        <end position="102"/>
    </location>
</feature>
<evidence type="ECO:0000313" key="6">
    <source>
        <dbReference type="Proteomes" id="UP000541444"/>
    </source>
</evidence>